<reference evidence="1 2" key="1">
    <citation type="submission" date="2021-06" db="EMBL/GenBank/DDBJ databases">
        <title>Caerostris darwini draft genome.</title>
        <authorList>
            <person name="Kono N."/>
            <person name="Arakawa K."/>
        </authorList>
    </citation>
    <scope>NUCLEOTIDE SEQUENCE [LARGE SCALE GENOMIC DNA]</scope>
</reference>
<protein>
    <submittedName>
        <fullName evidence="1">Uncharacterized protein</fullName>
    </submittedName>
</protein>
<dbReference type="EMBL" id="BPLQ01007998">
    <property type="protein sequence ID" value="GIY33897.1"/>
    <property type="molecule type" value="Genomic_DNA"/>
</dbReference>
<name>A0AAV4SMX9_9ARAC</name>
<evidence type="ECO:0000313" key="1">
    <source>
        <dbReference type="EMBL" id="GIY33897.1"/>
    </source>
</evidence>
<gene>
    <name evidence="1" type="ORF">CDAR_41341</name>
</gene>
<organism evidence="1 2">
    <name type="scientific">Caerostris darwini</name>
    <dbReference type="NCBI Taxonomy" id="1538125"/>
    <lineage>
        <taxon>Eukaryota</taxon>
        <taxon>Metazoa</taxon>
        <taxon>Ecdysozoa</taxon>
        <taxon>Arthropoda</taxon>
        <taxon>Chelicerata</taxon>
        <taxon>Arachnida</taxon>
        <taxon>Araneae</taxon>
        <taxon>Araneomorphae</taxon>
        <taxon>Entelegynae</taxon>
        <taxon>Araneoidea</taxon>
        <taxon>Araneidae</taxon>
        <taxon>Caerostris</taxon>
    </lineage>
</organism>
<accession>A0AAV4SMX9</accession>
<proteinExistence type="predicted"/>
<comment type="caution">
    <text evidence="1">The sequence shown here is derived from an EMBL/GenBank/DDBJ whole genome shotgun (WGS) entry which is preliminary data.</text>
</comment>
<keyword evidence="2" id="KW-1185">Reference proteome</keyword>
<evidence type="ECO:0000313" key="2">
    <source>
        <dbReference type="Proteomes" id="UP001054837"/>
    </source>
</evidence>
<sequence length="130" mass="14562">MDEELHTELPSQPVQYLFFPAGFPRRDSGFALRLTCVHGSELIQLIQAVISSSKRCIPQSIIAALSIPPLVKKTHFTKIPTPEHFFPQIFVPSRQLFPTQRCPLGLCNISLPRGISLERFGFPSEADLCT</sequence>
<dbReference type="Proteomes" id="UP001054837">
    <property type="component" value="Unassembled WGS sequence"/>
</dbReference>
<dbReference type="AlphaFoldDB" id="A0AAV4SMX9"/>